<dbReference type="InterPro" id="IPR013783">
    <property type="entry name" value="Ig-like_fold"/>
</dbReference>
<evidence type="ECO:0000313" key="4">
    <source>
        <dbReference type="EMBL" id="KAH8690537.1"/>
    </source>
</evidence>
<comment type="caution">
    <text evidence="4">The sequence shown here is derived from an EMBL/GenBank/DDBJ whole genome shotgun (WGS) entry which is preliminary data.</text>
</comment>
<accession>A0AAD4KF51</accession>
<dbReference type="Pfam" id="PF07250">
    <property type="entry name" value="Glyoxal_oxid_N"/>
    <property type="match status" value="1"/>
</dbReference>
<organism evidence="4 5">
    <name type="scientific">Talaromyces proteolyticus</name>
    <dbReference type="NCBI Taxonomy" id="1131652"/>
    <lineage>
        <taxon>Eukaryota</taxon>
        <taxon>Fungi</taxon>
        <taxon>Dikarya</taxon>
        <taxon>Ascomycota</taxon>
        <taxon>Pezizomycotina</taxon>
        <taxon>Eurotiomycetes</taxon>
        <taxon>Eurotiomycetidae</taxon>
        <taxon>Eurotiales</taxon>
        <taxon>Trichocomaceae</taxon>
        <taxon>Talaromyces</taxon>
        <taxon>Talaromyces sect. Bacilispori</taxon>
    </lineage>
</organism>
<dbReference type="Pfam" id="PF09118">
    <property type="entry name" value="GO-like_E_set"/>
    <property type="match status" value="1"/>
</dbReference>
<feature type="domain" description="Galactose oxidase-like Early set" evidence="3">
    <location>
        <begin position="405"/>
        <end position="499"/>
    </location>
</feature>
<dbReference type="Gene3D" id="2.60.40.10">
    <property type="entry name" value="Immunoglobulins"/>
    <property type="match status" value="1"/>
</dbReference>
<keyword evidence="1" id="KW-0732">Signal</keyword>
<dbReference type="InterPro" id="IPR037293">
    <property type="entry name" value="Gal_Oxidase_central_sf"/>
</dbReference>
<keyword evidence="5" id="KW-1185">Reference proteome</keyword>
<dbReference type="AlphaFoldDB" id="A0AAD4KF51"/>
<dbReference type="SUPFAM" id="SSF81296">
    <property type="entry name" value="E set domains"/>
    <property type="match status" value="1"/>
</dbReference>
<feature type="domain" description="Glyoxal oxidase N-terminal" evidence="2">
    <location>
        <begin position="27"/>
        <end position="388"/>
    </location>
</feature>
<protein>
    <submittedName>
        <fullName evidence="4">Glyoxal oxidase N-terminus-domain-containing protein</fullName>
    </submittedName>
</protein>
<dbReference type="InterPro" id="IPR009880">
    <property type="entry name" value="Glyoxal_oxidase_N"/>
</dbReference>
<dbReference type="RefSeq" id="XP_046066733.1">
    <property type="nucleotide sequence ID" value="XM_046218693.1"/>
</dbReference>
<reference evidence="4" key="1">
    <citation type="submission" date="2021-12" db="EMBL/GenBank/DDBJ databases">
        <title>Convergent genome expansion in fungi linked to evolution of root-endophyte symbiosis.</title>
        <authorList>
            <consortium name="DOE Joint Genome Institute"/>
            <person name="Ke Y.-H."/>
            <person name="Bonito G."/>
            <person name="Liao H.-L."/>
            <person name="Looney B."/>
            <person name="Rojas-Flechas A."/>
            <person name="Nash J."/>
            <person name="Hameed K."/>
            <person name="Schadt C."/>
            <person name="Martin F."/>
            <person name="Crous P.W."/>
            <person name="Miettinen O."/>
            <person name="Magnuson J.K."/>
            <person name="Labbe J."/>
            <person name="Jacobson D."/>
            <person name="Doktycz M.J."/>
            <person name="Veneault-Fourrey C."/>
            <person name="Kuo A."/>
            <person name="Mondo S."/>
            <person name="Calhoun S."/>
            <person name="Riley R."/>
            <person name="Ohm R."/>
            <person name="LaButti K."/>
            <person name="Andreopoulos B."/>
            <person name="Pangilinan J."/>
            <person name="Nolan M."/>
            <person name="Tritt A."/>
            <person name="Clum A."/>
            <person name="Lipzen A."/>
            <person name="Daum C."/>
            <person name="Barry K."/>
            <person name="Grigoriev I.V."/>
            <person name="Vilgalys R."/>
        </authorList>
    </citation>
    <scope>NUCLEOTIDE SEQUENCE</scope>
    <source>
        <strain evidence="4">PMI_201</strain>
    </source>
</reference>
<dbReference type="PANTHER" id="PTHR32208:SF21">
    <property type="entry name" value="LOW QUALITY PROTEIN: ALDEHYDE OXIDASE GLOX-LIKE"/>
    <property type="match status" value="1"/>
</dbReference>
<name>A0AAD4KF51_9EURO</name>
<evidence type="ECO:0000313" key="5">
    <source>
        <dbReference type="Proteomes" id="UP001201262"/>
    </source>
</evidence>
<dbReference type="InterPro" id="IPR015202">
    <property type="entry name" value="GO-like_E_set"/>
</dbReference>
<dbReference type="InterPro" id="IPR014756">
    <property type="entry name" value="Ig_E-set"/>
</dbReference>
<dbReference type="EMBL" id="JAJTJA010000013">
    <property type="protein sequence ID" value="KAH8690537.1"/>
    <property type="molecule type" value="Genomic_DNA"/>
</dbReference>
<dbReference type="Gene3D" id="2.130.10.80">
    <property type="entry name" value="Galactose oxidase/kelch, beta-propeller"/>
    <property type="match status" value="1"/>
</dbReference>
<dbReference type="CDD" id="cd02851">
    <property type="entry name" value="E_set_GO_C"/>
    <property type="match status" value="1"/>
</dbReference>
<evidence type="ECO:0000256" key="1">
    <source>
        <dbReference type="ARBA" id="ARBA00022729"/>
    </source>
</evidence>
<sequence length="500" mass="54869">MAAALMPDGNAVFLDKVENYTQLTLGTGRYAYSAEFNFTTNTPRPLSYKTNAFCSGGSFLADGRVISVGGNEPLAEIDSSVGNGFRGIRYFQHGNHRDGWDEPGHLLSSARWYSSVQIMHNKTLLVVSGSLNGLDPMNGDNNNPTFEILNEIGVSITHSIGLSILERNQPYYMYPFLHLLKDGNIFIFVSRSAEIYDAQRQATVQSLPDLPGAYRTYPNTGGSVLLPLANNKDWVPEVMICGGGEYDDPESPADPTCGRIQPLSADPVWEIERMLEERIMVEGVLIPDGKVVWLNGARQGAQGFGTAKKPCFDALLYDPDQPRGSRWTIAGTSKIPRMYHSVALLLLDGTIMVAGSNPVEQPLLESDPSELATAYPTEFRVEIFTPPYLSGDRALRRPQDIWISQKNLTANGSHFIVGFTGTESAQSLKIALYHGGFVTHSLHMSQRLLFLDFDKFFPGSKYQVVNVTMPPSSSIAPPGPYVVYVVLDGVPGIGQFVMVN</sequence>
<dbReference type="PANTHER" id="PTHR32208">
    <property type="entry name" value="SECRETED PROTEIN-RELATED"/>
    <property type="match status" value="1"/>
</dbReference>
<dbReference type="SUPFAM" id="SSF50965">
    <property type="entry name" value="Galactose oxidase, central domain"/>
    <property type="match status" value="1"/>
</dbReference>
<dbReference type="Proteomes" id="UP001201262">
    <property type="component" value="Unassembled WGS sequence"/>
</dbReference>
<dbReference type="InterPro" id="IPR011043">
    <property type="entry name" value="Gal_Oxase/kelch_b-propeller"/>
</dbReference>
<evidence type="ECO:0000259" key="3">
    <source>
        <dbReference type="Pfam" id="PF09118"/>
    </source>
</evidence>
<dbReference type="GeneID" id="70248980"/>
<evidence type="ECO:0000259" key="2">
    <source>
        <dbReference type="Pfam" id="PF07250"/>
    </source>
</evidence>
<gene>
    <name evidence="4" type="ORF">BGW36DRAFT_400979</name>
</gene>
<proteinExistence type="predicted"/>